<accession>A0ABP9RB50</accession>
<dbReference type="Gene3D" id="3.20.20.70">
    <property type="entry name" value="Aldolase class I"/>
    <property type="match status" value="1"/>
</dbReference>
<dbReference type="Proteomes" id="UP001428817">
    <property type="component" value="Unassembled WGS sequence"/>
</dbReference>
<comment type="caution">
    <text evidence="6">The sequence shown here is derived from an EMBL/GenBank/DDBJ whole genome shotgun (WGS) entry which is preliminary data.</text>
</comment>
<name>A0ABP9RB50_9PSEU</name>
<dbReference type="EMBL" id="BAABJP010000062">
    <property type="protein sequence ID" value="GAA5174271.1"/>
    <property type="molecule type" value="Genomic_DNA"/>
</dbReference>
<dbReference type="Pfam" id="PF03060">
    <property type="entry name" value="NMO"/>
    <property type="match status" value="1"/>
</dbReference>
<evidence type="ECO:0000256" key="2">
    <source>
        <dbReference type="ARBA" id="ARBA00022630"/>
    </source>
</evidence>
<comment type="similarity">
    <text evidence="1">Belongs to the nitronate monooxygenase family. NMO class I subfamily.</text>
</comment>
<keyword evidence="5 6" id="KW-0503">Monooxygenase</keyword>
<protein>
    <submittedName>
        <fullName evidence="6">Nitronate monooxygenase</fullName>
    </submittedName>
</protein>
<keyword evidence="3" id="KW-0288">FMN</keyword>
<evidence type="ECO:0000256" key="3">
    <source>
        <dbReference type="ARBA" id="ARBA00022643"/>
    </source>
</evidence>
<dbReference type="SUPFAM" id="SSF51412">
    <property type="entry name" value="Inosine monophosphate dehydrogenase (IMPDH)"/>
    <property type="match status" value="1"/>
</dbReference>
<dbReference type="GO" id="GO:0004497">
    <property type="term" value="F:monooxygenase activity"/>
    <property type="evidence" value="ECO:0007669"/>
    <property type="project" value="UniProtKB-KW"/>
</dbReference>
<organism evidence="6 7">
    <name type="scientific">Pseudonocardia eucalypti</name>
    <dbReference type="NCBI Taxonomy" id="648755"/>
    <lineage>
        <taxon>Bacteria</taxon>
        <taxon>Bacillati</taxon>
        <taxon>Actinomycetota</taxon>
        <taxon>Actinomycetes</taxon>
        <taxon>Pseudonocardiales</taxon>
        <taxon>Pseudonocardiaceae</taxon>
        <taxon>Pseudonocardia</taxon>
    </lineage>
</organism>
<keyword evidence="2" id="KW-0285">Flavoprotein</keyword>
<gene>
    <name evidence="6" type="ORF">GCM10023321_77670</name>
</gene>
<evidence type="ECO:0000313" key="7">
    <source>
        <dbReference type="Proteomes" id="UP001428817"/>
    </source>
</evidence>
<evidence type="ECO:0000256" key="4">
    <source>
        <dbReference type="ARBA" id="ARBA00023002"/>
    </source>
</evidence>
<dbReference type="CDD" id="cd04730">
    <property type="entry name" value="NPD_like"/>
    <property type="match status" value="1"/>
</dbReference>
<dbReference type="PANTHER" id="PTHR42747:SF4">
    <property type="entry name" value="BLR1330 PROTEIN"/>
    <property type="match status" value="1"/>
</dbReference>
<evidence type="ECO:0000313" key="6">
    <source>
        <dbReference type="EMBL" id="GAA5174271.1"/>
    </source>
</evidence>
<keyword evidence="4" id="KW-0560">Oxidoreductase</keyword>
<dbReference type="PANTHER" id="PTHR42747">
    <property type="entry name" value="NITRONATE MONOOXYGENASE-RELATED"/>
    <property type="match status" value="1"/>
</dbReference>
<dbReference type="InterPro" id="IPR013785">
    <property type="entry name" value="Aldolase_TIM"/>
</dbReference>
<keyword evidence="7" id="KW-1185">Reference proteome</keyword>
<sequence>MPVRTDGLRAPVIVAPMCPVSGPGLVVASCRAGLVGSFPLRNARTPWELASGMDEIHAGLAGLVHARWAASMIVQRDYARFEDELALVLRYRPPIVLTALGSPRRVVAAVRDYGGAVFAEVISVEQALKAAFAGADGLVLVRGGSEDPSPLAMIDEVRTFFSGPLAVGGGFVTGRDVRAAEVLGADLAYVGGRFGACAEAAVDSPVSGSVDSSVDGLVDGSAGVPGGIVRAADPDLASALTGLPLGWVAEGWPADGADRAPADEVAGQVVAEYHAAVAAESGV</sequence>
<evidence type="ECO:0000256" key="5">
    <source>
        <dbReference type="ARBA" id="ARBA00023033"/>
    </source>
</evidence>
<evidence type="ECO:0000256" key="1">
    <source>
        <dbReference type="ARBA" id="ARBA00009881"/>
    </source>
</evidence>
<reference evidence="7" key="1">
    <citation type="journal article" date="2019" name="Int. J. Syst. Evol. Microbiol.">
        <title>The Global Catalogue of Microorganisms (GCM) 10K type strain sequencing project: providing services to taxonomists for standard genome sequencing and annotation.</title>
        <authorList>
            <consortium name="The Broad Institute Genomics Platform"/>
            <consortium name="The Broad Institute Genome Sequencing Center for Infectious Disease"/>
            <person name="Wu L."/>
            <person name="Ma J."/>
        </authorList>
    </citation>
    <scope>NUCLEOTIDE SEQUENCE [LARGE SCALE GENOMIC DNA]</scope>
    <source>
        <strain evidence="7">JCM 18303</strain>
    </source>
</reference>
<dbReference type="PROSITE" id="PS51257">
    <property type="entry name" value="PROKAR_LIPOPROTEIN"/>
    <property type="match status" value="1"/>
</dbReference>
<dbReference type="InterPro" id="IPR004136">
    <property type="entry name" value="NMO"/>
</dbReference>
<proteinExistence type="inferred from homology"/>